<dbReference type="Gene3D" id="3.40.30.10">
    <property type="entry name" value="Glutaredoxin"/>
    <property type="match status" value="1"/>
</dbReference>
<organism evidence="2 3">
    <name type="scientific">Pycnococcus provasolii</name>
    <dbReference type="NCBI Taxonomy" id="41880"/>
    <lineage>
        <taxon>Eukaryota</taxon>
        <taxon>Viridiplantae</taxon>
        <taxon>Chlorophyta</taxon>
        <taxon>Pseudoscourfieldiophyceae</taxon>
        <taxon>Pseudoscourfieldiales</taxon>
        <taxon>Pycnococcaceae</taxon>
        <taxon>Pycnococcus</taxon>
    </lineage>
</organism>
<accession>A0A830HV26</accession>
<comment type="caution">
    <text evidence="2">The sequence shown here is derived from an EMBL/GenBank/DDBJ whole genome shotgun (WGS) entry which is preliminary data.</text>
</comment>
<feature type="compositionally biased region" description="Basic residues" evidence="1">
    <location>
        <begin position="123"/>
        <end position="133"/>
    </location>
</feature>
<reference evidence="2" key="1">
    <citation type="submission" date="2020-10" db="EMBL/GenBank/DDBJ databases">
        <title>Unveiling of a novel bifunctional photoreceptor, Dualchrome1, isolated from a cosmopolitan green alga.</title>
        <authorList>
            <person name="Suzuki S."/>
            <person name="Kawachi M."/>
        </authorList>
    </citation>
    <scope>NUCLEOTIDE SEQUENCE</scope>
    <source>
        <strain evidence="2">NIES 2893</strain>
    </source>
</reference>
<evidence type="ECO:0000313" key="2">
    <source>
        <dbReference type="EMBL" id="GHP08777.1"/>
    </source>
</evidence>
<sequence>MWRLRTSAIMAREACLTTERRCHVKTNAFGLASKSYRKLDFSHGQQTTNGKRYRELSMPLIAEACERWINMHSLACDEIELKIGRRPYVIDETKTIADERTVNTAKTDKTVVSNKRDVDLRTKSKSSKSKSKSKGGGGNMYAVILDDLLREDDELPTVIMKESKRPEVVLCTGKACQKKGDADALLGILSCAAKAPDAPFSLQGTSKCLKECKHAPCMRVGNDLICGTEARAFVAALNQHNRQTRK</sequence>
<dbReference type="AlphaFoldDB" id="A0A830HV26"/>
<dbReference type="InterPro" id="IPR036249">
    <property type="entry name" value="Thioredoxin-like_sf"/>
</dbReference>
<evidence type="ECO:0000256" key="1">
    <source>
        <dbReference type="SAM" id="MobiDB-lite"/>
    </source>
</evidence>
<dbReference type="Proteomes" id="UP000660262">
    <property type="component" value="Unassembled WGS sequence"/>
</dbReference>
<dbReference type="SUPFAM" id="SSF52833">
    <property type="entry name" value="Thioredoxin-like"/>
    <property type="match status" value="1"/>
</dbReference>
<proteinExistence type="predicted"/>
<dbReference type="EMBL" id="BNJQ01000022">
    <property type="protein sequence ID" value="GHP08777.1"/>
    <property type="molecule type" value="Genomic_DNA"/>
</dbReference>
<feature type="region of interest" description="Disordered" evidence="1">
    <location>
        <begin position="116"/>
        <end position="135"/>
    </location>
</feature>
<gene>
    <name evidence="2" type="ORF">PPROV_000751400</name>
</gene>
<name>A0A830HV26_9CHLO</name>
<evidence type="ECO:0000313" key="3">
    <source>
        <dbReference type="Proteomes" id="UP000660262"/>
    </source>
</evidence>
<protein>
    <submittedName>
        <fullName evidence="2">Uncharacterized protein</fullName>
    </submittedName>
</protein>
<keyword evidence="3" id="KW-1185">Reference proteome</keyword>
<dbReference type="CDD" id="cd02980">
    <property type="entry name" value="TRX_Fd_family"/>
    <property type="match status" value="1"/>
</dbReference>